<keyword evidence="14" id="KW-1185">Reference proteome</keyword>
<comment type="subcellular location">
    <subcellularLocation>
        <location evidence="2">Nucleus</location>
    </subcellularLocation>
</comment>
<dbReference type="Proteomes" id="UP000515159">
    <property type="component" value="Chromosome 10"/>
</dbReference>
<feature type="domain" description="C2H2-type" evidence="11">
    <location>
        <begin position="292"/>
        <end position="319"/>
    </location>
</feature>
<evidence type="ECO:0000256" key="4">
    <source>
        <dbReference type="ARBA" id="ARBA00022737"/>
    </source>
</evidence>
<sequence length="379" mass="43585">MSGQLSAAISVTFSDVAVYFSEKEWGLLDEWQKELYRNVMKEIHGALLSMGYKILNPGNLFRIRKAEESNDRDPDDAKQKDFTICSTNSNPVIHPDILIRIKEERVPHRRRLKVPLGQDHEDDSNINTPAIVSAPPLRIKQENESYYMDQQDLEEGDSNSSPTASYATANPDLLLIIKEEEDDDEYLMDYDDSDGGEIIMSPHKRDRATDKEKEEKHPEEWAEELLEATSGIAIRQQGHLSGYRTSKSARYERGFNKLSSNMEQERSPLGDCPFNFSDVMKQERKHGMEKIHLCTECGRGFRANSTLTVHKRTHTGERPFQCSECEKRFSRNSTLTVHMRTHTGEKPYKCTECSKSYSQSYSLKLHQKSHTGEKRSVRK</sequence>
<dbReference type="PROSITE" id="PS50157">
    <property type="entry name" value="ZINC_FINGER_C2H2_2"/>
    <property type="match status" value="3"/>
</dbReference>
<proteinExistence type="predicted"/>
<dbReference type="PANTHER" id="PTHR24381">
    <property type="entry name" value="ZINC FINGER PROTEIN"/>
    <property type="match status" value="1"/>
</dbReference>
<feature type="domain" description="C2H2-type" evidence="11">
    <location>
        <begin position="320"/>
        <end position="347"/>
    </location>
</feature>
<accession>A0A6P8SSN1</accession>
<evidence type="ECO:0000259" key="13">
    <source>
        <dbReference type="PROSITE" id="PS50806"/>
    </source>
</evidence>
<dbReference type="FunFam" id="3.30.160.60:FF:002343">
    <property type="entry name" value="Zinc finger protein 33A"/>
    <property type="match status" value="1"/>
</dbReference>
<dbReference type="SUPFAM" id="SSF109640">
    <property type="entry name" value="KRAB domain (Kruppel-associated box)"/>
    <property type="match status" value="1"/>
</dbReference>
<dbReference type="OrthoDB" id="6077919at2759"/>
<comment type="function">
    <text evidence="1">May be involved in transcriptional regulation.</text>
</comment>
<evidence type="ECO:0000256" key="2">
    <source>
        <dbReference type="ARBA" id="ARBA00004123"/>
    </source>
</evidence>
<feature type="domain" description="KRAB-related" evidence="13">
    <location>
        <begin position="8"/>
        <end position="72"/>
    </location>
</feature>
<keyword evidence="6" id="KW-0862">Zinc</keyword>
<dbReference type="InterPro" id="IPR001909">
    <property type="entry name" value="KRAB"/>
</dbReference>
<dbReference type="RefSeq" id="XP_033817781.1">
    <property type="nucleotide sequence ID" value="XM_033961890.1"/>
</dbReference>
<evidence type="ECO:0000256" key="6">
    <source>
        <dbReference type="ARBA" id="ARBA00022833"/>
    </source>
</evidence>
<dbReference type="GO" id="GO:0000977">
    <property type="term" value="F:RNA polymerase II transcription regulatory region sequence-specific DNA binding"/>
    <property type="evidence" value="ECO:0007669"/>
    <property type="project" value="TreeGrafter"/>
</dbReference>
<evidence type="ECO:0000259" key="12">
    <source>
        <dbReference type="PROSITE" id="PS50805"/>
    </source>
</evidence>
<keyword evidence="4" id="KW-0677">Repeat</keyword>
<evidence type="ECO:0000256" key="10">
    <source>
        <dbReference type="SAM" id="MobiDB-lite"/>
    </source>
</evidence>
<evidence type="ECO:0000256" key="1">
    <source>
        <dbReference type="ARBA" id="ARBA00003767"/>
    </source>
</evidence>
<dbReference type="FunFam" id="3.30.160.60:FF:000446">
    <property type="entry name" value="Zinc finger protein"/>
    <property type="match status" value="1"/>
</dbReference>
<keyword evidence="7" id="KW-0238">DNA-binding</keyword>
<gene>
    <name evidence="15" type="primary">LOC117368330</name>
</gene>
<dbReference type="PANTHER" id="PTHR24381:SF393">
    <property type="entry name" value="CHROMATIN-LINKED ADAPTOR FOR MSL PROTEINS, ISOFORM B"/>
    <property type="match status" value="1"/>
</dbReference>
<dbReference type="CDD" id="cd07765">
    <property type="entry name" value="KRAB_A-box"/>
    <property type="match status" value="1"/>
</dbReference>
<keyword evidence="8" id="KW-0539">Nucleus</keyword>
<dbReference type="AlphaFoldDB" id="A0A6P8SSN1"/>
<feature type="region of interest" description="Disordered" evidence="10">
    <location>
        <begin position="192"/>
        <end position="218"/>
    </location>
</feature>
<reference evidence="15" key="1">
    <citation type="submission" date="2025-08" db="UniProtKB">
        <authorList>
            <consortium name="RefSeq"/>
        </authorList>
    </citation>
    <scope>IDENTIFICATION</scope>
</reference>
<evidence type="ECO:0000256" key="9">
    <source>
        <dbReference type="PROSITE-ProRule" id="PRU00042"/>
    </source>
</evidence>
<dbReference type="FunCoup" id="A0A6P8SSN1">
    <property type="interactions" value="369"/>
</dbReference>
<evidence type="ECO:0000256" key="7">
    <source>
        <dbReference type="ARBA" id="ARBA00023125"/>
    </source>
</evidence>
<dbReference type="InterPro" id="IPR013087">
    <property type="entry name" value="Znf_C2H2_type"/>
</dbReference>
<dbReference type="SUPFAM" id="SSF57667">
    <property type="entry name" value="beta-beta-alpha zinc fingers"/>
    <property type="match status" value="2"/>
</dbReference>
<keyword evidence="3" id="KW-0479">Metal-binding</keyword>
<dbReference type="InterPro" id="IPR003655">
    <property type="entry name" value="aKRAB"/>
</dbReference>
<evidence type="ECO:0000256" key="8">
    <source>
        <dbReference type="ARBA" id="ARBA00023242"/>
    </source>
</evidence>
<dbReference type="GO" id="GO:0008270">
    <property type="term" value="F:zinc ion binding"/>
    <property type="evidence" value="ECO:0007669"/>
    <property type="project" value="UniProtKB-KW"/>
</dbReference>
<keyword evidence="5 9" id="KW-0863">Zinc-finger</keyword>
<dbReference type="Gene3D" id="6.10.140.140">
    <property type="match status" value="1"/>
</dbReference>
<dbReference type="Gene3D" id="3.30.160.60">
    <property type="entry name" value="Classic Zinc Finger"/>
    <property type="match status" value="3"/>
</dbReference>
<dbReference type="SMART" id="SM00349">
    <property type="entry name" value="KRAB"/>
    <property type="match status" value="1"/>
</dbReference>
<dbReference type="Pfam" id="PF00096">
    <property type="entry name" value="zf-C2H2"/>
    <property type="match status" value="3"/>
</dbReference>
<feature type="compositionally biased region" description="Basic and acidic residues" evidence="10">
    <location>
        <begin position="207"/>
        <end position="218"/>
    </location>
</feature>
<evidence type="ECO:0000256" key="5">
    <source>
        <dbReference type="ARBA" id="ARBA00022771"/>
    </source>
</evidence>
<feature type="domain" description="C2H2-type" evidence="11">
    <location>
        <begin position="348"/>
        <end position="375"/>
    </location>
</feature>
<dbReference type="FunFam" id="3.30.160.60:FF:000478">
    <property type="entry name" value="Zinc finger protein 133"/>
    <property type="match status" value="1"/>
</dbReference>
<feature type="compositionally biased region" description="Basic and acidic residues" evidence="10">
    <location>
        <begin position="370"/>
        <end position="379"/>
    </location>
</feature>
<protein>
    <submittedName>
        <fullName evidence="15">Zinc finger protein 432-like isoform X1</fullName>
    </submittedName>
</protein>
<evidence type="ECO:0000259" key="11">
    <source>
        <dbReference type="PROSITE" id="PS50157"/>
    </source>
</evidence>
<evidence type="ECO:0000256" key="3">
    <source>
        <dbReference type="ARBA" id="ARBA00022723"/>
    </source>
</evidence>
<organism evidence="14 15">
    <name type="scientific">Geotrypetes seraphini</name>
    <name type="common">Gaboon caecilian</name>
    <name type="synonym">Caecilia seraphini</name>
    <dbReference type="NCBI Taxonomy" id="260995"/>
    <lineage>
        <taxon>Eukaryota</taxon>
        <taxon>Metazoa</taxon>
        <taxon>Chordata</taxon>
        <taxon>Craniata</taxon>
        <taxon>Vertebrata</taxon>
        <taxon>Euteleostomi</taxon>
        <taxon>Amphibia</taxon>
        <taxon>Gymnophiona</taxon>
        <taxon>Geotrypetes</taxon>
    </lineage>
</organism>
<dbReference type="PROSITE" id="PS50806">
    <property type="entry name" value="KRAB_RELATED"/>
    <property type="match status" value="1"/>
</dbReference>
<dbReference type="PROSITE" id="PS00028">
    <property type="entry name" value="ZINC_FINGER_C2H2_1"/>
    <property type="match status" value="3"/>
</dbReference>
<dbReference type="PROSITE" id="PS50805">
    <property type="entry name" value="KRAB"/>
    <property type="match status" value="1"/>
</dbReference>
<name>A0A6P8SSN1_GEOSA</name>
<dbReference type="GeneID" id="117368330"/>
<feature type="region of interest" description="Disordered" evidence="10">
    <location>
        <begin position="360"/>
        <end position="379"/>
    </location>
</feature>
<dbReference type="InParanoid" id="A0A6P8SSN1"/>
<dbReference type="KEGG" id="gsh:117368330"/>
<dbReference type="Pfam" id="PF01352">
    <property type="entry name" value="KRAB"/>
    <property type="match status" value="1"/>
</dbReference>
<dbReference type="GO" id="GO:0005634">
    <property type="term" value="C:nucleus"/>
    <property type="evidence" value="ECO:0007669"/>
    <property type="project" value="UniProtKB-SubCell"/>
</dbReference>
<evidence type="ECO:0000313" key="14">
    <source>
        <dbReference type="Proteomes" id="UP000515159"/>
    </source>
</evidence>
<dbReference type="SMART" id="SM00355">
    <property type="entry name" value="ZnF_C2H2"/>
    <property type="match status" value="3"/>
</dbReference>
<dbReference type="InterPro" id="IPR036051">
    <property type="entry name" value="KRAB_dom_sf"/>
</dbReference>
<dbReference type="InterPro" id="IPR036236">
    <property type="entry name" value="Znf_C2H2_sf"/>
</dbReference>
<dbReference type="GO" id="GO:0000981">
    <property type="term" value="F:DNA-binding transcription factor activity, RNA polymerase II-specific"/>
    <property type="evidence" value="ECO:0007669"/>
    <property type="project" value="TreeGrafter"/>
</dbReference>
<evidence type="ECO:0000313" key="15">
    <source>
        <dbReference type="RefSeq" id="XP_033817781.1"/>
    </source>
</evidence>
<feature type="domain" description="KRAB" evidence="12">
    <location>
        <begin position="11"/>
        <end position="82"/>
    </location>
</feature>